<dbReference type="CDD" id="cd08018">
    <property type="entry name" value="M20_Acy1_amhX-like"/>
    <property type="match status" value="1"/>
</dbReference>
<feature type="binding site" evidence="1">
    <location>
        <position position="348"/>
    </location>
    <ligand>
        <name>Mn(2+)</name>
        <dbReference type="ChEBI" id="CHEBI:29035"/>
        <label>2</label>
    </ligand>
</feature>
<dbReference type="AlphaFoldDB" id="A0A0A6V9Z3"/>
<dbReference type="RefSeq" id="WP_025731151.1">
    <property type="nucleotide sequence ID" value="NZ_JAAIWK010000005.1"/>
</dbReference>
<feature type="binding site" evidence="1">
    <location>
        <position position="153"/>
    </location>
    <ligand>
        <name>Mn(2+)</name>
        <dbReference type="ChEBI" id="CHEBI:29035"/>
        <label>2</label>
    </ligand>
</feature>
<name>A0A0A6V9Z3_9BACI</name>
<dbReference type="PIRSF" id="PIRSF005962">
    <property type="entry name" value="Pept_M20D_amidohydro"/>
    <property type="match status" value="1"/>
</dbReference>
<dbReference type="Gene3D" id="3.30.70.360">
    <property type="match status" value="1"/>
</dbReference>
<feature type="binding site" evidence="1">
    <location>
        <position position="129"/>
    </location>
    <ligand>
        <name>Mn(2+)</name>
        <dbReference type="ChEBI" id="CHEBI:29035"/>
        <label>2</label>
    </ligand>
</feature>
<dbReference type="NCBIfam" id="TIGR01891">
    <property type="entry name" value="amidohydrolases"/>
    <property type="match status" value="1"/>
</dbReference>
<dbReference type="Pfam" id="PF01546">
    <property type="entry name" value="Peptidase_M20"/>
    <property type="match status" value="1"/>
</dbReference>
<feature type="binding site" evidence="1">
    <location>
        <position position="95"/>
    </location>
    <ligand>
        <name>Mn(2+)</name>
        <dbReference type="ChEBI" id="CHEBI:29035"/>
        <label>2</label>
    </ligand>
</feature>
<dbReference type="EMBL" id="JAAIWK010000005">
    <property type="protein sequence ID" value="NEY19421.1"/>
    <property type="molecule type" value="Genomic_DNA"/>
</dbReference>
<dbReference type="InterPro" id="IPR002933">
    <property type="entry name" value="Peptidase_M20"/>
</dbReference>
<dbReference type="InterPro" id="IPR037484">
    <property type="entry name" value="AmhX-like"/>
</dbReference>
<reference evidence="4 6" key="2">
    <citation type="submission" date="2020-02" db="EMBL/GenBank/DDBJ databases">
        <authorList>
            <person name="Feng H."/>
        </authorList>
    </citation>
    <scope>NUCLEOTIDE SEQUENCE [LARGE SCALE GENOMIC DNA]</scope>
    <source>
        <strain evidence="4 6">Gsoil 114</strain>
    </source>
</reference>
<dbReference type="Proteomes" id="UP000030588">
    <property type="component" value="Unassembled WGS sequence"/>
</dbReference>
<dbReference type="EMBL" id="JRUN01000069">
    <property type="protein sequence ID" value="KHD84333.1"/>
    <property type="molecule type" value="Genomic_DNA"/>
</dbReference>
<comment type="cofactor">
    <cofactor evidence="1">
        <name>Mn(2+)</name>
        <dbReference type="ChEBI" id="CHEBI:29035"/>
    </cofactor>
    <text evidence="1">The Mn(2+) ion enhances activity.</text>
</comment>
<feature type="domain" description="Peptidase M20 dimerisation" evidence="2">
    <location>
        <begin position="180"/>
        <end position="266"/>
    </location>
</feature>
<dbReference type="Pfam" id="PF07687">
    <property type="entry name" value="M20_dimer"/>
    <property type="match status" value="1"/>
</dbReference>
<dbReference type="SUPFAM" id="SSF53187">
    <property type="entry name" value="Zn-dependent exopeptidases"/>
    <property type="match status" value="1"/>
</dbReference>
<evidence type="ECO:0000313" key="4">
    <source>
        <dbReference type="EMBL" id="NEY19421.1"/>
    </source>
</evidence>
<keyword evidence="6" id="KW-1185">Reference proteome</keyword>
<dbReference type="InterPro" id="IPR036264">
    <property type="entry name" value="Bact_exopeptidase_dim_dom"/>
</dbReference>
<feature type="binding site" evidence="1">
    <location>
        <position position="93"/>
    </location>
    <ligand>
        <name>Mn(2+)</name>
        <dbReference type="ChEBI" id="CHEBI:29035"/>
        <label>2</label>
    </ligand>
</feature>
<organism evidence="3 5">
    <name type="scientific">Heyndrickxia ginsengihumi</name>
    <dbReference type="NCBI Taxonomy" id="363870"/>
    <lineage>
        <taxon>Bacteria</taxon>
        <taxon>Bacillati</taxon>
        <taxon>Bacillota</taxon>
        <taxon>Bacilli</taxon>
        <taxon>Bacillales</taxon>
        <taxon>Bacillaceae</taxon>
        <taxon>Heyndrickxia</taxon>
    </lineage>
</organism>
<protein>
    <submittedName>
        <fullName evidence="3">Amidohydrolase</fullName>
    </submittedName>
</protein>
<proteinExistence type="predicted"/>
<reference evidence="3 5" key="1">
    <citation type="submission" date="2014-10" db="EMBL/GenBank/DDBJ databases">
        <title>Draft genome of phytase producing Bacillus ginsengihumi strain M2.11.</title>
        <authorList>
            <person name="Toymentseva A."/>
            <person name="Boulygina E.A."/>
            <person name="Kazakov S.V."/>
            <person name="Kayumov I."/>
            <person name="Suleimanova A.D."/>
            <person name="Mardanova A.M."/>
            <person name="Maria S.N."/>
            <person name="Sergey M.Y."/>
            <person name="Sharipova M.R."/>
        </authorList>
    </citation>
    <scope>NUCLEOTIDE SEQUENCE [LARGE SCALE GENOMIC DNA]</scope>
    <source>
        <strain evidence="3 5">M2.11</strain>
    </source>
</reference>
<sequence>MNLDLSENNQLTTEMINIFQYLHTYPEISMKEYNTTAFIKKKLTELGCRVQTFGNEPGVIGEIGEGSPVIGIRADMDALWQNVDGTFRANHSCGHDAHMTMVLGTLMLLREINLQPHGTIRYIFQPAEEIGKGAKMMIQKGMIDDLDYLFGVHLRPLHETANGHATPVILHGASVSISGKIIGEDAHASRPDLGTNAIEVAASLVNELGHIHVDPMVPHSVKMTQLQAGGESKNIIPGQATFSLDLRAQTNEVMEQLIKQVESAVHSISKFFKVEIKLSIPNYLAAATMNHDAVNIMAQAIEAVLGKDKLDQPLVTSGGEDFHFYAKERPHIKATMLGLGCGLTPGLHHPQMSFDHNAMFSGAKILTTAILKAMKQG</sequence>
<keyword evidence="1" id="KW-0479">Metal-binding</keyword>
<dbReference type="SUPFAM" id="SSF55031">
    <property type="entry name" value="Bacterial exopeptidase dimerisation domain"/>
    <property type="match status" value="1"/>
</dbReference>
<dbReference type="GO" id="GO:0016787">
    <property type="term" value="F:hydrolase activity"/>
    <property type="evidence" value="ECO:0007669"/>
    <property type="project" value="UniProtKB-KW"/>
</dbReference>
<keyword evidence="1" id="KW-0464">Manganese</keyword>
<dbReference type="Gene3D" id="3.40.630.10">
    <property type="entry name" value="Zn peptidases"/>
    <property type="match status" value="1"/>
</dbReference>
<evidence type="ECO:0000313" key="6">
    <source>
        <dbReference type="Proteomes" id="UP000476934"/>
    </source>
</evidence>
<evidence type="ECO:0000313" key="5">
    <source>
        <dbReference type="Proteomes" id="UP000030588"/>
    </source>
</evidence>
<accession>A0A0A6V9Z3</accession>
<gene>
    <name evidence="4" type="ORF">G4D61_05490</name>
    <name evidence="3" type="ORF">NG54_16230</name>
</gene>
<dbReference type="PANTHER" id="PTHR11014">
    <property type="entry name" value="PEPTIDASE M20 FAMILY MEMBER"/>
    <property type="match status" value="1"/>
</dbReference>
<dbReference type="OrthoDB" id="9776731at2"/>
<reference evidence="4 6" key="3">
    <citation type="submission" date="2020-03" db="EMBL/GenBank/DDBJ databases">
        <title>Bacillus aquiflavi sp. nov., isolated from yellow water of strong flavor Chinese baijiu in Yibin region of China.</title>
        <authorList>
            <person name="Xie J."/>
        </authorList>
    </citation>
    <scope>NUCLEOTIDE SEQUENCE [LARGE SCALE GENOMIC DNA]</scope>
    <source>
        <strain evidence="4 6">Gsoil 114</strain>
    </source>
</reference>
<dbReference type="InterPro" id="IPR011650">
    <property type="entry name" value="Peptidase_M20_dimer"/>
</dbReference>
<evidence type="ECO:0000313" key="3">
    <source>
        <dbReference type="EMBL" id="KHD84333.1"/>
    </source>
</evidence>
<dbReference type="PANTHER" id="PTHR11014:SF122">
    <property type="entry name" value="AMIDOHYDROLASE AMHX"/>
    <property type="match status" value="1"/>
</dbReference>
<evidence type="ECO:0000256" key="1">
    <source>
        <dbReference type="PIRSR" id="PIRSR005962-1"/>
    </source>
</evidence>
<dbReference type="InterPro" id="IPR017439">
    <property type="entry name" value="Amidohydrolase"/>
</dbReference>
<comment type="caution">
    <text evidence="3">The sequence shown here is derived from an EMBL/GenBank/DDBJ whole genome shotgun (WGS) entry which is preliminary data.</text>
</comment>
<dbReference type="GO" id="GO:0046872">
    <property type="term" value="F:metal ion binding"/>
    <property type="evidence" value="ECO:0007669"/>
    <property type="project" value="UniProtKB-KW"/>
</dbReference>
<evidence type="ECO:0000259" key="2">
    <source>
        <dbReference type="Pfam" id="PF07687"/>
    </source>
</evidence>
<dbReference type="Proteomes" id="UP000476934">
    <property type="component" value="Unassembled WGS sequence"/>
</dbReference>
<keyword evidence="3" id="KW-0378">Hydrolase</keyword>